<name>A0AA86XS89_9CAUD</name>
<protein>
    <submittedName>
        <fullName evidence="1">Uncharacterized protein</fullName>
    </submittedName>
</protein>
<proteinExistence type="predicted"/>
<keyword evidence="2" id="KW-1185">Reference proteome</keyword>
<organism evidence="1 2">
    <name type="scientific">Caudoviricetes sp. vir335</name>
    <dbReference type="NCBI Taxonomy" id="3068357"/>
    <lineage>
        <taxon>Viruses</taxon>
        <taxon>Duplodnaviria</taxon>
        <taxon>Heunggongvirae</taxon>
        <taxon>Uroviricota</taxon>
        <taxon>Caudoviricetes</taxon>
    </lineage>
</organism>
<accession>A0AA86XS89</accession>
<dbReference type="RefSeq" id="YP_013605546.1">
    <property type="nucleotide sequence ID" value="NC_134205.1"/>
</dbReference>
<reference evidence="1 2" key="1">
    <citation type="journal article" date="2023" name="Nat. Microbiol.">
        <title>A compendium of viruses from methanogenic archaea reveals their diversity and adaptations to the gut environment.</title>
        <authorList>
            <person name="Medvedeva S."/>
            <person name="Borrel G."/>
            <person name="Krupovic M."/>
            <person name="Gribaldo S."/>
        </authorList>
    </citation>
    <scope>NUCLEOTIDE SEQUENCE [LARGE SCALE GENOMIC DNA]</scope>
</reference>
<evidence type="ECO:0000313" key="1">
    <source>
        <dbReference type="EMBL" id="DBA35642.1"/>
    </source>
</evidence>
<sequence length="70" mass="7866">MPQEIGRENDMTRTTIVVTRKPGTGRPMVNLTRELEHLGVRPGDVVGVTIKAMRRGTREEDEDGESEEQC</sequence>
<evidence type="ECO:0000313" key="2">
    <source>
        <dbReference type="Proteomes" id="UP001302000"/>
    </source>
</evidence>
<dbReference type="GeneID" id="301841407"/>
<dbReference type="EMBL" id="BK063680">
    <property type="protein sequence ID" value="DBA35642.1"/>
    <property type="molecule type" value="Genomic_DNA"/>
</dbReference>
<gene>
    <name evidence="1" type="ORF">vir335_00086</name>
</gene>
<dbReference type="Proteomes" id="UP001302000">
    <property type="component" value="Segment"/>
</dbReference>